<sequence>MTTEEEVARHYTHGTLERTILEALTASGKDIDTLVASDISALDELHLGWRTATVELGKDIGLEPHMHLLDVGSGIGGPARYFAETYECRVTGVDLTDEFVEVAEALTSRCGLDDRAEFHQASALALPFEDRSFDAASMIHVGMNIEDKKTLFAEVHRVLKPGARFGVYDVMRMQDAALGYPMPWADTIATSFVEPPENYRRLLVAGGFEIEHECSRRELVRTLVREMREKAETSGPSPLGPHVVMGPSAKTRLGNVFDALENGVIAPIEIIARA</sequence>
<evidence type="ECO:0000313" key="3">
    <source>
        <dbReference type="EMBL" id="PSH61200.1"/>
    </source>
</evidence>
<dbReference type="RefSeq" id="WP_106714206.1">
    <property type="nucleotide sequence ID" value="NZ_PGGO01000040.1"/>
</dbReference>
<feature type="domain" description="Methyltransferase type 11" evidence="2">
    <location>
        <begin position="69"/>
        <end position="165"/>
    </location>
</feature>
<dbReference type="PANTHER" id="PTHR44068">
    <property type="entry name" value="ZGC:194242"/>
    <property type="match status" value="1"/>
</dbReference>
<keyword evidence="4" id="KW-1185">Reference proteome</keyword>
<gene>
    <name evidence="3" type="ORF">CU102_27345</name>
</gene>
<proteinExistence type="predicted"/>
<evidence type="ECO:0000259" key="2">
    <source>
        <dbReference type="Pfam" id="PF08241"/>
    </source>
</evidence>
<dbReference type="InterPro" id="IPR050447">
    <property type="entry name" value="Erg6_SMT_methyltransf"/>
</dbReference>
<dbReference type="AlphaFoldDB" id="A0A2P7B439"/>
<accession>A0A2P7B439</accession>
<reference evidence="4" key="1">
    <citation type="submission" date="2017-11" db="EMBL/GenBank/DDBJ databases">
        <authorList>
            <person name="Kuznetsova I."/>
            <person name="Sazanova A."/>
            <person name="Chirak E."/>
            <person name="Safronova V."/>
            <person name="Willems A."/>
        </authorList>
    </citation>
    <scope>NUCLEOTIDE SEQUENCE [LARGE SCALE GENOMIC DNA]</scope>
    <source>
        <strain evidence="4">STM 196</strain>
    </source>
</reference>
<name>A0A2P7B439_9HYPH</name>
<comment type="caution">
    <text evidence="3">The sequence shown here is derived from an EMBL/GenBank/DDBJ whole genome shotgun (WGS) entry which is preliminary data.</text>
</comment>
<protein>
    <submittedName>
        <fullName evidence="3">Ubiquinone biosynthesis protein</fullName>
    </submittedName>
</protein>
<organism evidence="3 4">
    <name type="scientific">Phyllobacterium brassicacearum</name>
    <dbReference type="NCBI Taxonomy" id="314235"/>
    <lineage>
        <taxon>Bacteria</taxon>
        <taxon>Pseudomonadati</taxon>
        <taxon>Pseudomonadota</taxon>
        <taxon>Alphaproteobacteria</taxon>
        <taxon>Hyphomicrobiales</taxon>
        <taxon>Phyllobacteriaceae</taxon>
        <taxon>Phyllobacterium</taxon>
    </lineage>
</organism>
<dbReference type="CDD" id="cd02440">
    <property type="entry name" value="AdoMet_MTases"/>
    <property type="match status" value="1"/>
</dbReference>
<dbReference type="Proteomes" id="UP000241444">
    <property type="component" value="Unassembled WGS sequence"/>
</dbReference>
<dbReference type="PANTHER" id="PTHR44068:SF11">
    <property type="entry name" value="GERANYL DIPHOSPHATE 2-C-METHYLTRANSFERASE"/>
    <property type="match status" value="1"/>
</dbReference>
<evidence type="ECO:0000256" key="1">
    <source>
        <dbReference type="ARBA" id="ARBA00022679"/>
    </source>
</evidence>
<dbReference type="InterPro" id="IPR013216">
    <property type="entry name" value="Methyltransf_11"/>
</dbReference>
<keyword evidence="1" id="KW-0808">Transferase</keyword>
<dbReference type="SUPFAM" id="SSF53335">
    <property type="entry name" value="S-adenosyl-L-methionine-dependent methyltransferases"/>
    <property type="match status" value="1"/>
</dbReference>
<dbReference type="Gene3D" id="3.40.50.150">
    <property type="entry name" value="Vaccinia Virus protein VP39"/>
    <property type="match status" value="1"/>
</dbReference>
<dbReference type="GO" id="GO:0008757">
    <property type="term" value="F:S-adenosylmethionine-dependent methyltransferase activity"/>
    <property type="evidence" value="ECO:0007669"/>
    <property type="project" value="InterPro"/>
</dbReference>
<dbReference type="Pfam" id="PF08241">
    <property type="entry name" value="Methyltransf_11"/>
    <property type="match status" value="1"/>
</dbReference>
<keyword evidence="3" id="KW-0830">Ubiquinone</keyword>
<dbReference type="EMBL" id="PGGO01000040">
    <property type="protein sequence ID" value="PSH61200.1"/>
    <property type="molecule type" value="Genomic_DNA"/>
</dbReference>
<dbReference type="OrthoDB" id="7856199at2"/>
<dbReference type="InterPro" id="IPR029063">
    <property type="entry name" value="SAM-dependent_MTases_sf"/>
</dbReference>
<evidence type="ECO:0000313" key="4">
    <source>
        <dbReference type="Proteomes" id="UP000241444"/>
    </source>
</evidence>